<dbReference type="KEGG" id="pgs:CPT03_18475"/>
<gene>
    <name evidence="2" type="ORF">CPT03_18475</name>
</gene>
<dbReference type="AlphaFoldDB" id="A0A2D1U9M9"/>
<dbReference type="EMBL" id="CP024091">
    <property type="protein sequence ID" value="ATP58306.1"/>
    <property type="molecule type" value="Genomic_DNA"/>
</dbReference>
<feature type="signal peptide" evidence="1">
    <location>
        <begin position="1"/>
        <end position="20"/>
    </location>
</feature>
<dbReference type="RefSeq" id="WP_099440209.1">
    <property type="nucleotide sequence ID" value="NZ_CP024091.1"/>
</dbReference>
<keyword evidence="1" id="KW-0732">Signal</keyword>
<proteinExistence type="predicted"/>
<accession>A0A2D1U9M9</accession>
<dbReference type="OrthoDB" id="615715at2"/>
<dbReference type="Proteomes" id="UP000223749">
    <property type="component" value="Chromosome"/>
</dbReference>
<sequence length="389" mass="42719">MKRGFFTALVTILFLQLANAQTIKTGVLVIGNGSSAAAASIQSSVSGAKTIVLLPGEGFEATLTSGNLSAGIEADLFKGLKTKDVTKVNSVIKSWTDTLKNLTIIKKANWIKLKRSGSGWSVQLNDGRTIKAIALINADRTGKVNAAIPVRTAVKPWHLLSYENTLYRTSIASGQQVGNTSSNLLFLSDLLIPEQDNLVLLNSGDESFIAGQAAGAVAAYAAFFKTKTSVAPLKEIQGELIKYQLSLMPFTDIKQADTNWKSIQFLGLSGFLKTNITNGGANFEPERTVSTAEIKDPIKEYYYKAQIWFDEHKEPDMTIGATLNLVCYVGGKSPKNTEDEIKKNWKKIYNFKTDYDPKRNITRREFAVLVNEYLKPFGVNTDKTGRVQR</sequence>
<protein>
    <recommendedName>
        <fullName evidence="4">EF-hand domain-containing protein</fullName>
    </recommendedName>
</protein>
<name>A0A2D1U9M9_9SPHI</name>
<keyword evidence="3" id="KW-1185">Reference proteome</keyword>
<dbReference type="SUPFAM" id="SSF51905">
    <property type="entry name" value="FAD/NAD(P)-binding domain"/>
    <property type="match status" value="1"/>
</dbReference>
<reference evidence="2 3" key="1">
    <citation type="submission" date="2017-10" db="EMBL/GenBank/DDBJ databases">
        <title>Whole genome of Pedobacter ginsengisoli T01R-27 isolated from tomato rhizosphere.</title>
        <authorList>
            <person name="Weon H.-Y."/>
            <person name="Lee S.A."/>
            <person name="Sang M.K."/>
            <person name="Song J."/>
        </authorList>
    </citation>
    <scope>NUCLEOTIDE SEQUENCE [LARGE SCALE GENOMIC DNA]</scope>
    <source>
        <strain evidence="2 3">T01R-27</strain>
    </source>
</reference>
<feature type="chain" id="PRO_5013608472" description="EF-hand domain-containing protein" evidence="1">
    <location>
        <begin position="21"/>
        <end position="389"/>
    </location>
</feature>
<evidence type="ECO:0000256" key="1">
    <source>
        <dbReference type="SAM" id="SignalP"/>
    </source>
</evidence>
<evidence type="ECO:0000313" key="2">
    <source>
        <dbReference type="EMBL" id="ATP58306.1"/>
    </source>
</evidence>
<dbReference type="InterPro" id="IPR036188">
    <property type="entry name" value="FAD/NAD-bd_sf"/>
</dbReference>
<evidence type="ECO:0008006" key="4">
    <source>
        <dbReference type="Google" id="ProtNLM"/>
    </source>
</evidence>
<evidence type="ECO:0000313" key="3">
    <source>
        <dbReference type="Proteomes" id="UP000223749"/>
    </source>
</evidence>
<organism evidence="2 3">
    <name type="scientific">Pedobacter ginsengisoli</name>
    <dbReference type="NCBI Taxonomy" id="363852"/>
    <lineage>
        <taxon>Bacteria</taxon>
        <taxon>Pseudomonadati</taxon>
        <taxon>Bacteroidota</taxon>
        <taxon>Sphingobacteriia</taxon>
        <taxon>Sphingobacteriales</taxon>
        <taxon>Sphingobacteriaceae</taxon>
        <taxon>Pedobacter</taxon>
    </lineage>
</organism>